<name>A0A8F5ML18_9VIRU</name>
<keyword evidence="4" id="KW-0548">Nucleotidyltransferase</keyword>
<keyword evidence="8" id="KW-0547">Nucleotide-binding</keyword>
<evidence type="ECO:0000256" key="3">
    <source>
        <dbReference type="ARBA" id="ARBA00022679"/>
    </source>
</evidence>
<keyword evidence="12" id="KW-0238">DNA-binding</keyword>
<dbReference type="GO" id="GO:0046872">
    <property type="term" value="F:metal ion binding"/>
    <property type="evidence" value="ECO:0007669"/>
    <property type="project" value="UniProtKB-KW"/>
</dbReference>
<dbReference type="Pfam" id="PF08283">
    <property type="entry name" value="Gemini_AL1_M"/>
    <property type="match status" value="1"/>
</dbReference>
<evidence type="ECO:0000256" key="5">
    <source>
        <dbReference type="ARBA" id="ARBA00022705"/>
    </source>
</evidence>
<evidence type="ECO:0000256" key="2">
    <source>
        <dbReference type="ARBA" id="ARBA00022562"/>
    </source>
</evidence>
<keyword evidence="11" id="KW-0190">Covalent protein-DNA linkage</keyword>
<evidence type="ECO:0000256" key="9">
    <source>
        <dbReference type="ARBA" id="ARBA00022759"/>
    </source>
</evidence>
<evidence type="ECO:0000256" key="4">
    <source>
        <dbReference type="ARBA" id="ARBA00022695"/>
    </source>
</evidence>
<dbReference type="GO" id="GO:0005198">
    <property type="term" value="F:structural molecule activity"/>
    <property type="evidence" value="ECO:0007669"/>
    <property type="project" value="InterPro"/>
</dbReference>
<comment type="subcellular location">
    <subcellularLocation>
        <location evidence="1">Host nucleus</location>
    </subcellularLocation>
</comment>
<evidence type="ECO:0000256" key="7">
    <source>
        <dbReference type="ARBA" id="ARBA00022723"/>
    </source>
</evidence>
<dbReference type="GO" id="GO:0006260">
    <property type="term" value="P:DNA replication"/>
    <property type="evidence" value="ECO:0007669"/>
    <property type="project" value="UniProtKB-KW"/>
</dbReference>
<dbReference type="PRINTS" id="PR00228">
    <property type="entry name" value="GEMCOATCLVL1"/>
</dbReference>
<dbReference type="Pfam" id="PF00799">
    <property type="entry name" value="Gemini_AL1"/>
    <property type="match status" value="1"/>
</dbReference>
<keyword evidence="7" id="KW-0479">Metal-binding</keyword>
<dbReference type="GO" id="GO:0000166">
    <property type="term" value="F:nucleotide binding"/>
    <property type="evidence" value="ECO:0007669"/>
    <property type="project" value="UniProtKB-KW"/>
</dbReference>
<organism evidence="14">
    <name type="scientific">Genomoviridae sp</name>
    <dbReference type="NCBI Taxonomy" id="2202565"/>
    <lineage>
        <taxon>Viruses</taxon>
        <taxon>Monodnaviria</taxon>
        <taxon>Shotokuvirae</taxon>
        <taxon>Cressdnaviricota</taxon>
        <taxon>Repensiviricetes</taxon>
        <taxon>Geplafuvirales</taxon>
        <taxon>Genomoviridae</taxon>
    </lineage>
</organism>
<keyword evidence="9" id="KW-0255">Endonuclease</keyword>
<keyword evidence="5" id="KW-0235">DNA replication</keyword>
<dbReference type="GO" id="GO:0042025">
    <property type="term" value="C:host cell nucleus"/>
    <property type="evidence" value="ECO:0007669"/>
    <property type="project" value="UniProtKB-SubCell"/>
</dbReference>
<accession>A0A8F5ML18</accession>
<keyword evidence="6" id="KW-0540">Nuclease</keyword>
<dbReference type="GO" id="GO:0016779">
    <property type="term" value="F:nucleotidyltransferase activity"/>
    <property type="evidence" value="ECO:0007669"/>
    <property type="project" value="UniProtKB-KW"/>
</dbReference>
<evidence type="ECO:0000256" key="8">
    <source>
        <dbReference type="ARBA" id="ARBA00022741"/>
    </source>
</evidence>
<dbReference type="GO" id="GO:0003677">
    <property type="term" value="F:DNA binding"/>
    <property type="evidence" value="ECO:0007669"/>
    <property type="project" value="UniProtKB-KW"/>
</dbReference>
<evidence type="ECO:0000256" key="10">
    <source>
        <dbReference type="ARBA" id="ARBA00022801"/>
    </source>
</evidence>
<sequence length="315" mass="35879">MSAFRFQNRYALLTYPQCGDLDPWAVNDHLAELGAECIIAREEHADGGTHLHAFVDFGRKFSTRRSDIFDVGGRHPNISPSYGTPEKGFDYAIKDGDVVAGGLERPYGKAVSASSDPWSTIIMAESRDKFFQLCADLAPRALCTSFTSLQKYADWKYRLDPEPYRHDEELTFDLGRFPELLQWSHDTFNAVGEVRRGTSLVLMGPSRMGKTIWARSLGTHAYFGGLFSLEEPLDGVQYAIFDDINGGIQYFPQYKWWLGHQAQFYATDKYKGKKLIHWGKPSIWISNDDPREQLGADRDWLEANCKFIYVDSPLF</sequence>
<feature type="domain" description="CRESS-DNA virus Rep endonuclease" evidence="13">
    <location>
        <begin position="5"/>
        <end position="110"/>
    </location>
</feature>
<dbReference type="EMBL" id="MW678975">
    <property type="protein sequence ID" value="QXN75665.1"/>
    <property type="molecule type" value="Genomic_DNA"/>
</dbReference>
<dbReference type="InterPro" id="IPR049912">
    <property type="entry name" value="CRESS_DNA_REP"/>
</dbReference>
<dbReference type="SUPFAM" id="SSF55464">
    <property type="entry name" value="Origin of replication-binding domain, RBD-like"/>
    <property type="match status" value="1"/>
</dbReference>
<evidence type="ECO:0000259" key="13">
    <source>
        <dbReference type="PROSITE" id="PS52020"/>
    </source>
</evidence>
<keyword evidence="10" id="KW-0378">Hydrolase</keyword>
<dbReference type="InterPro" id="IPR022692">
    <property type="entry name" value="Gemini_AL1_REP_central"/>
</dbReference>
<reference evidence="14" key="1">
    <citation type="submission" date="2021-02" db="EMBL/GenBank/DDBJ databases">
        <title>Agricultural practices are the primary influencer of seasonal variation in a dryland aerobiome.</title>
        <authorList>
            <person name="Finn D.R."/>
            <person name="Maldonado J."/>
            <person name="Schmidlin K."/>
            <person name="Kraberger S."/>
            <person name="Fontenele R.S."/>
            <person name="Herckes P."/>
            <person name="Fraser M."/>
            <person name="Garcia-Pichel F."/>
            <person name="Varsani A."/>
        </authorList>
    </citation>
    <scope>NUCLEOTIDE SEQUENCE</scope>
    <source>
        <strain evidence="14">D1_688</strain>
    </source>
</reference>
<keyword evidence="2" id="KW-1048">Host nucleus</keyword>
<dbReference type="GO" id="GO:0016888">
    <property type="term" value="F:DNA endonuclease activity, producing 5'-phosphomonoesters"/>
    <property type="evidence" value="ECO:0007669"/>
    <property type="project" value="InterPro"/>
</dbReference>
<dbReference type="Gene3D" id="3.40.1310.20">
    <property type="match status" value="1"/>
</dbReference>
<protein>
    <submittedName>
        <fullName evidence="14">Replication associated protein</fullName>
    </submittedName>
</protein>
<dbReference type="InterPro" id="IPR001301">
    <property type="entry name" value="Gemini_AL1_CLV"/>
</dbReference>
<evidence type="ECO:0000313" key="14">
    <source>
        <dbReference type="EMBL" id="QXN75665.1"/>
    </source>
</evidence>
<evidence type="ECO:0000256" key="12">
    <source>
        <dbReference type="ARBA" id="ARBA00023125"/>
    </source>
</evidence>
<dbReference type="PROSITE" id="PS52020">
    <property type="entry name" value="CRESS_DNA_REP"/>
    <property type="match status" value="1"/>
</dbReference>
<evidence type="ECO:0000256" key="11">
    <source>
        <dbReference type="ARBA" id="ARBA00023124"/>
    </source>
</evidence>
<keyword evidence="3" id="KW-0808">Transferase</keyword>
<proteinExistence type="predicted"/>
<evidence type="ECO:0000256" key="6">
    <source>
        <dbReference type="ARBA" id="ARBA00022722"/>
    </source>
</evidence>
<evidence type="ECO:0000256" key="1">
    <source>
        <dbReference type="ARBA" id="ARBA00004147"/>
    </source>
</evidence>